<sequence length="218" mass="25711">MQGILFKPEMIQAIEDGRKTVTSRLNGLREINKEPDKWELFVHTPDDEGRVWFSNQLVEGSNTIVVKPRYKVGEVVYIKEAHYRYGHWRETGGLTISGRVEWEFVAESDKVRYKENRPDFVLRATLRISGWYKRTPLFMPSWAARRFLTIIGVSAGRMQEIKYPDICAEGIDIYRPNLEPYLYGVLVGQFISLWDSINKDYPWESNPWCFRYEFKKGE</sequence>
<name>A0A6M3JLV5_9ZZZZ</name>
<dbReference type="EMBL" id="MT141754">
    <property type="protein sequence ID" value="QJA69992.1"/>
    <property type="molecule type" value="Genomic_DNA"/>
</dbReference>
<proteinExistence type="predicted"/>
<evidence type="ECO:0000313" key="2">
    <source>
        <dbReference type="EMBL" id="QJA96629.1"/>
    </source>
</evidence>
<protein>
    <submittedName>
        <fullName evidence="1">Uncharacterized protein</fullName>
    </submittedName>
</protein>
<gene>
    <name evidence="1" type="ORF">MM415A04091_0009</name>
    <name evidence="2" type="ORF">MM415B07853_0011</name>
</gene>
<dbReference type="AlphaFoldDB" id="A0A6M3JLV5"/>
<organism evidence="1">
    <name type="scientific">viral metagenome</name>
    <dbReference type="NCBI Taxonomy" id="1070528"/>
    <lineage>
        <taxon>unclassified sequences</taxon>
        <taxon>metagenomes</taxon>
        <taxon>organismal metagenomes</taxon>
    </lineage>
</organism>
<accession>A0A6M3JLV5</accession>
<dbReference type="EMBL" id="MT143418">
    <property type="protein sequence ID" value="QJA96629.1"/>
    <property type="molecule type" value="Genomic_DNA"/>
</dbReference>
<reference evidence="1" key="1">
    <citation type="submission" date="2020-03" db="EMBL/GenBank/DDBJ databases">
        <title>The deep terrestrial virosphere.</title>
        <authorList>
            <person name="Holmfeldt K."/>
            <person name="Nilsson E."/>
            <person name="Simone D."/>
            <person name="Lopez-Fernandez M."/>
            <person name="Wu X."/>
            <person name="de Brujin I."/>
            <person name="Lundin D."/>
            <person name="Andersson A."/>
            <person name="Bertilsson S."/>
            <person name="Dopson M."/>
        </authorList>
    </citation>
    <scope>NUCLEOTIDE SEQUENCE</scope>
    <source>
        <strain evidence="1">MM415A04091</strain>
        <strain evidence="2">MM415B07853</strain>
    </source>
</reference>
<evidence type="ECO:0000313" key="1">
    <source>
        <dbReference type="EMBL" id="QJA69992.1"/>
    </source>
</evidence>